<dbReference type="STRING" id="989370.AOQ71_04575"/>
<dbReference type="Proteomes" id="UP000051936">
    <property type="component" value="Unassembled WGS sequence"/>
</dbReference>
<evidence type="ECO:0000313" key="2">
    <source>
        <dbReference type="Proteomes" id="UP000051936"/>
    </source>
</evidence>
<sequence>MQGVQKRTQARYATEISTFNSATGQAGEMSASIRLNEAVQAQRALGTAVALLAILGSMPTLAQFASKPGDAVGAAGGACDSTIMNFGWPDANGNILKCVSNVWQAQGITASAGAQMGRCSITAVVLWRAIAA</sequence>
<keyword evidence="2" id="KW-1185">Reference proteome</keyword>
<comment type="caution">
    <text evidence="1">The sequence shown here is derived from an EMBL/GenBank/DDBJ whole genome shotgun (WGS) entry which is preliminary data.</text>
</comment>
<dbReference type="EMBL" id="LJYG01000023">
    <property type="protein sequence ID" value="KRQ16715.1"/>
    <property type="molecule type" value="Genomic_DNA"/>
</dbReference>
<proteinExistence type="predicted"/>
<gene>
    <name evidence="1" type="ORF">AOQ71_04575</name>
</gene>
<dbReference type="AlphaFoldDB" id="A0A0R3E3J5"/>
<organism evidence="1 2">
    <name type="scientific">Bradyrhizobium manausense</name>
    <dbReference type="NCBI Taxonomy" id="989370"/>
    <lineage>
        <taxon>Bacteria</taxon>
        <taxon>Pseudomonadati</taxon>
        <taxon>Pseudomonadota</taxon>
        <taxon>Alphaproteobacteria</taxon>
        <taxon>Hyphomicrobiales</taxon>
        <taxon>Nitrobacteraceae</taxon>
        <taxon>Bradyrhizobium</taxon>
    </lineage>
</organism>
<protein>
    <submittedName>
        <fullName evidence="1">Uncharacterized protein</fullName>
    </submittedName>
</protein>
<accession>A0A0R3E3J5</accession>
<evidence type="ECO:0000313" key="1">
    <source>
        <dbReference type="EMBL" id="KRQ16715.1"/>
    </source>
</evidence>
<name>A0A0R3E3J5_9BRAD</name>
<reference evidence="1 2" key="1">
    <citation type="submission" date="2015-09" db="EMBL/GenBank/DDBJ databases">
        <title>Draft Genome Sequence of Bradyrhizobium manausense Strain BR 3351T, a Novel Symbiotic Nitrogen-Fixing Alphaproteobacterium Isolated from Brazilian Amazon Rain Forest.</title>
        <authorList>
            <person name="De Araujo J.L."/>
            <person name="Zilli J.E."/>
        </authorList>
    </citation>
    <scope>NUCLEOTIDE SEQUENCE [LARGE SCALE GENOMIC DNA]</scope>
    <source>
        <strain evidence="1 2">BR3351</strain>
    </source>
</reference>